<dbReference type="SMART" id="SM00530">
    <property type="entry name" value="HTH_XRE"/>
    <property type="match status" value="2"/>
</dbReference>
<evidence type="ECO:0000313" key="3">
    <source>
        <dbReference type="EMBL" id="MBB5980741.1"/>
    </source>
</evidence>
<gene>
    <name evidence="3" type="ORF">HDA44_004082</name>
</gene>
<dbReference type="CDD" id="cd00093">
    <property type="entry name" value="HTH_XRE"/>
    <property type="match status" value="1"/>
</dbReference>
<evidence type="ECO:0000259" key="2">
    <source>
        <dbReference type="SMART" id="SM00530"/>
    </source>
</evidence>
<feature type="domain" description="HTH cro/C1-type" evidence="2">
    <location>
        <begin position="95"/>
        <end position="148"/>
    </location>
</feature>
<dbReference type="AlphaFoldDB" id="A0A841DS34"/>
<protein>
    <submittedName>
        <fullName evidence="3">Transcriptional regulator with XRE-family HTH domain</fullName>
    </submittedName>
</protein>
<organism evidence="3 4">
    <name type="scientific">Kribbella solani</name>
    <dbReference type="NCBI Taxonomy" id="236067"/>
    <lineage>
        <taxon>Bacteria</taxon>
        <taxon>Bacillati</taxon>
        <taxon>Actinomycetota</taxon>
        <taxon>Actinomycetes</taxon>
        <taxon>Propionibacteriales</taxon>
        <taxon>Kribbellaceae</taxon>
        <taxon>Kribbella</taxon>
    </lineage>
</organism>
<reference evidence="3 4" key="1">
    <citation type="submission" date="2020-08" db="EMBL/GenBank/DDBJ databases">
        <title>Sequencing the genomes of 1000 actinobacteria strains.</title>
        <authorList>
            <person name="Klenk H.-P."/>
        </authorList>
    </citation>
    <scope>NUCLEOTIDE SEQUENCE [LARGE SCALE GENOMIC DNA]</scope>
    <source>
        <strain evidence="3 4">DSM 17294</strain>
    </source>
</reference>
<proteinExistence type="predicted"/>
<evidence type="ECO:0000313" key="4">
    <source>
        <dbReference type="Proteomes" id="UP000558997"/>
    </source>
</evidence>
<dbReference type="Gene3D" id="1.10.260.40">
    <property type="entry name" value="lambda repressor-like DNA-binding domains"/>
    <property type="match status" value="1"/>
</dbReference>
<feature type="compositionally biased region" description="Basic and acidic residues" evidence="1">
    <location>
        <begin position="163"/>
        <end position="181"/>
    </location>
</feature>
<keyword evidence="4" id="KW-1185">Reference proteome</keyword>
<feature type="region of interest" description="Disordered" evidence="1">
    <location>
        <begin position="148"/>
        <end position="181"/>
    </location>
</feature>
<dbReference type="EMBL" id="JACHNF010000001">
    <property type="protein sequence ID" value="MBB5980741.1"/>
    <property type="molecule type" value="Genomic_DNA"/>
</dbReference>
<dbReference type="SUPFAM" id="SSF47413">
    <property type="entry name" value="lambda repressor-like DNA-binding domains"/>
    <property type="match status" value="1"/>
</dbReference>
<sequence length="190" mass="21038">MDDFAAALGRVRRHAGLTYRQLAERAHYSHPQLIRATSGKQLPTWAVTAAYLTGCGVPADLLPVWRRRWERASRDPRDLVQLLENAESLTDLGAAVAALVRPRSSRTLEQLTGIPRTTIQAWLQGTRLPGRDRLDHLIQATGATHAERSAAARAVDRVSSARADARDQERLRPGSQDEVRCGRQRVVPAV</sequence>
<feature type="domain" description="HTH cro/C1-type" evidence="2">
    <location>
        <begin position="7"/>
        <end position="62"/>
    </location>
</feature>
<evidence type="ECO:0000256" key="1">
    <source>
        <dbReference type="SAM" id="MobiDB-lite"/>
    </source>
</evidence>
<dbReference type="Proteomes" id="UP000558997">
    <property type="component" value="Unassembled WGS sequence"/>
</dbReference>
<comment type="caution">
    <text evidence="3">The sequence shown here is derived from an EMBL/GenBank/DDBJ whole genome shotgun (WGS) entry which is preliminary data.</text>
</comment>
<dbReference type="InterPro" id="IPR010982">
    <property type="entry name" value="Lambda_DNA-bd_dom_sf"/>
</dbReference>
<dbReference type="InterPro" id="IPR001387">
    <property type="entry name" value="Cro/C1-type_HTH"/>
</dbReference>
<dbReference type="Pfam" id="PF13560">
    <property type="entry name" value="HTH_31"/>
    <property type="match status" value="1"/>
</dbReference>
<dbReference type="GO" id="GO:0003677">
    <property type="term" value="F:DNA binding"/>
    <property type="evidence" value="ECO:0007669"/>
    <property type="project" value="InterPro"/>
</dbReference>
<dbReference type="RefSeq" id="WP_184836693.1">
    <property type="nucleotide sequence ID" value="NZ_BAAAVN010000003.1"/>
</dbReference>
<name>A0A841DS34_9ACTN</name>
<accession>A0A841DS34</accession>